<dbReference type="KEGG" id="tput:QJT81_21405"/>
<dbReference type="GO" id="GO:0016757">
    <property type="term" value="F:glycosyltransferase activity"/>
    <property type="evidence" value="ECO:0007669"/>
    <property type="project" value="UniProtKB-KW"/>
</dbReference>
<dbReference type="AlphaFoldDB" id="A0AA95HBG3"/>
<organism evidence="4">
    <name type="scientific">Candidatus Thiothrix putei</name>
    <dbReference type="NCBI Taxonomy" id="3080811"/>
    <lineage>
        <taxon>Bacteria</taxon>
        <taxon>Pseudomonadati</taxon>
        <taxon>Pseudomonadota</taxon>
        <taxon>Gammaproteobacteria</taxon>
        <taxon>Thiotrichales</taxon>
        <taxon>Thiotrichaceae</taxon>
        <taxon>Thiothrix</taxon>
    </lineage>
</organism>
<evidence type="ECO:0000256" key="1">
    <source>
        <dbReference type="SAM" id="Phobius"/>
    </source>
</evidence>
<dbReference type="InterPro" id="IPR001296">
    <property type="entry name" value="Glyco_trans_1"/>
</dbReference>
<dbReference type="InterPro" id="IPR028098">
    <property type="entry name" value="Glyco_trans_4-like_N"/>
</dbReference>
<protein>
    <submittedName>
        <fullName evidence="4">Glycosyltransferase family 4 protein</fullName>
        <ecNumber evidence="4">2.4.-.-</ecNumber>
    </submittedName>
</protein>
<keyword evidence="4" id="KW-0328">Glycosyltransferase</keyword>
<sequence>MSATPILSAYYRHKQGGFTTRLYRAWQALDAAGYTVFYIAAEPLPVTGKHIRPIILPMRSKASSVWYWPEFCWRAVREMRRLTREHQITQHFIFSFFYAVLSILSSMGLGVRTLTFIRGDDVFDSRKKRFAGLRIAFHRVLEKLGMRYSYRVITTSETMRAIINQRSGGNTKTVCLPNHIVTQPLALPRPDIRHDILRIATVSVVTPRKNIQFMLEALSQVSSTNWEYLVIGGDTSGVGYQAQLQAFIDKAGIADKVSFLGWQSDVASILQTCHLFVFPTLHEGSPNALLEAMGYGLPCLASDIPEIREVLPDRELLFPPNQHSVLINKLDKFLQLPGYATVLRSKTAACQARYRFDWNQHIVDLVAAAAVRP</sequence>
<keyword evidence="4" id="KW-0808">Transferase</keyword>
<dbReference type="PANTHER" id="PTHR12526:SF636">
    <property type="entry name" value="BLL3647 PROTEIN"/>
    <property type="match status" value="1"/>
</dbReference>
<dbReference type="CDD" id="cd03801">
    <property type="entry name" value="GT4_PimA-like"/>
    <property type="match status" value="1"/>
</dbReference>
<dbReference type="EMBL" id="CP124756">
    <property type="protein sequence ID" value="WGZ94302.1"/>
    <property type="molecule type" value="Genomic_DNA"/>
</dbReference>
<reference evidence="4" key="1">
    <citation type="journal article" date="2023" name="Int. J. Mol. Sci.">
        <title>Metagenomics Revealed a New Genus 'Candidatus Thiocaldithrix dubininis' gen. nov., sp. nov. and a New Species 'Candidatus Thiothrix putei' sp. nov. in the Family Thiotrichaceae, Some Members of Which Have Traits of Both Na+- and H+-Motive Energetics.</title>
        <authorList>
            <person name="Ravin N.V."/>
            <person name="Muntyan M.S."/>
            <person name="Smolyakov D.D."/>
            <person name="Rudenko T.S."/>
            <person name="Beletsky A.V."/>
            <person name="Mardanov A.V."/>
            <person name="Grabovich M.Y."/>
        </authorList>
    </citation>
    <scope>NUCLEOTIDE SEQUENCE</scope>
    <source>
        <strain evidence="4">GKL-02</strain>
    </source>
</reference>
<keyword evidence="1" id="KW-0472">Membrane</keyword>
<name>A0AA95HBG3_9GAMM</name>
<reference evidence="4" key="2">
    <citation type="submission" date="2023-04" db="EMBL/GenBank/DDBJ databases">
        <authorList>
            <person name="Beletskiy A.V."/>
            <person name="Mardanov A.V."/>
            <person name="Ravin N.V."/>
        </authorList>
    </citation>
    <scope>NUCLEOTIDE SEQUENCE</scope>
    <source>
        <strain evidence="4">GKL-02</strain>
    </source>
</reference>
<dbReference type="GO" id="GO:1901135">
    <property type="term" value="P:carbohydrate derivative metabolic process"/>
    <property type="evidence" value="ECO:0007669"/>
    <property type="project" value="UniProtKB-ARBA"/>
</dbReference>
<dbReference type="Gene3D" id="3.40.50.2000">
    <property type="entry name" value="Glycogen Phosphorylase B"/>
    <property type="match status" value="2"/>
</dbReference>
<evidence type="ECO:0000259" key="2">
    <source>
        <dbReference type="Pfam" id="PF00534"/>
    </source>
</evidence>
<dbReference type="EC" id="2.4.-.-" evidence="4"/>
<keyword evidence="1" id="KW-0812">Transmembrane</keyword>
<dbReference type="Proteomes" id="UP001301326">
    <property type="component" value="Chromosome"/>
</dbReference>
<dbReference type="SUPFAM" id="SSF53756">
    <property type="entry name" value="UDP-Glycosyltransferase/glycogen phosphorylase"/>
    <property type="match status" value="1"/>
</dbReference>
<evidence type="ECO:0000259" key="3">
    <source>
        <dbReference type="Pfam" id="PF13579"/>
    </source>
</evidence>
<dbReference type="Pfam" id="PF00534">
    <property type="entry name" value="Glycos_transf_1"/>
    <property type="match status" value="1"/>
</dbReference>
<dbReference type="PANTHER" id="PTHR12526">
    <property type="entry name" value="GLYCOSYLTRANSFERASE"/>
    <property type="match status" value="1"/>
</dbReference>
<proteinExistence type="predicted"/>
<feature type="domain" description="Glycosyltransferase subfamily 4-like N-terminal" evidence="3">
    <location>
        <begin position="16"/>
        <end position="178"/>
    </location>
</feature>
<dbReference type="Pfam" id="PF13579">
    <property type="entry name" value="Glyco_trans_4_4"/>
    <property type="match status" value="1"/>
</dbReference>
<feature type="domain" description="Glycosyl transferase family 1" evidence="2">
    <location>
        <begin position="198"/>
        <end position="341"/>
    </location>
</feature>
<feature type="transmembrane region" description="Helical" evidence="1">
    <location>
        <begin position="88"/>
        <end position="109"/>
    </location>
</feature>
<evidence type="ECO:0000313" key="4">
    <source>
        <dbReference type="EMBL" id="WGZ94302.1"/>
    </source>
</evidence>
<keyword evidence="1" id="KW-1133">Transmembrane helix</keyword>
<gene>
    <name evidence="4" type="ORF">QJT81_21405</name>
</gene>
<accession>A0AA95HBG3</accession>